<dbReference type="Proteomes" id="UP001165120">
    <property type="component" value="Unassembled WGS sequence"/>
</dbReference>
<dbReference type="PANTHER" id="PTHR11937">
    <property type="entry name" value="ACTIN"/>
    <property type="match status" value="1"/>
</dbReference>
<gene>
    <name evidence="2" type="ORF">Cboi02_000114900</name>
</gene>
<dbReference type="Pfam" id="PF00022">
    <property type="entry name" value="Actin"/>
    <property type="match status" value="1"/>
</dbReference>
<comment type="caution">
    <text evidence="2">The sequence shown here is derived from an EMBL/GenBank/DDBJ whole genome shotgun (WGS) entry which is preliminary data.</text>
</comment>
<sequence length="423" mass="47361">MEFDFPSVIIDSGSSTTRAGLSMDNSPSFVMPSVYSRESLNSGDYIFGDALDDSPSNEVFTIVSGGLVYNWDAMLEAWKHIYKELQVEDRADELPLVITENSWNTKKNRQMACQLAFEEMDVPALSILKRQLCTAYGVGRANALVIDVGGDVASVTPIHNGKVLNKGVISTKFAGNFLNLYSMNFLKNKLNKSNNTELENILLPKRYQNLSTDKITESFKLYQIGKTLREFKGTILQFSPFPIHPSQTELPAHSMMPQYYSDSQNGNEKNYELPNKEIVSKIGIDMFKLAEPIFNPLEYTRHSLPDIKLPDETVGISEALINSLKRLDTSGAVYQDLLKFIVITGGSSYIPGFEQRLINDVVRFSPNFGVDTYCSPELQGRNHLSWIGANILSSSSVGDYDNIFIKKSDYEELGENCIPENLN</sequence>
<organism evidence="2 3">
    <name type="scientific">Candida boidinii</name>
    <name type="common">Yeast</name>
    <dbReference type="NCBI Taxonomy" id="5477"/>
    <lineage>
        <taxon>Eukaryota</taxon>
        <taxon>Fungi</taxon>
        <taxon>Dikarya</taxon>
        <taxon>Ascomycota</taxon>
        <taxon>Saccharomycotina</taxon>
        <taxon>Pichiomycetes</taxon>
        <taxon>Pichiales</taxon>
        <taxon>Pichiaceae</taxon>
        <taxon>Ogataea</taxon>
        <taxon>Ogataea/Candida clade</taxon>
    </lineage>
</organism>
<comment type="similarity">
    <text evidence="1">Belongs to the actin family.</text>
</comment>
<evidence type="ECO:0000256" key="1">
    <source>
        <dbReference type="RuleBase" id="RU000487"/>
    </source>
</evidence>
<dbReference type="AlphaFoldDB" id="A0A9W6WF78"/>
<dbReference type="OrthoDB" id="5132116at2759"/>
<name>A0A9W6WF78_CANBO</name>
<dbReference type="EMBL" id="BSXN01000251">
    <property type="protein sequence ID" value="GME67783.1"/>
    <property type="molecule type" value="Genomic_DNA"/>
</dbReference>
<dbReference type="InterPro" id="IPR004000">
    <property type="entry name" value="Actin"/>
</dbReference>
<reference evidence="2" key="1">
    <citation type="submission" date="2023-04" db="EMBL/GenBank/DDBJ databases">
        <title>Candida boidinii NBRC 10035.</title>
        <authorList>
            <person name="Ichikawa N."/>
            <person name="Sato H."/>
            <person name="Tonouchi N."/>
        </authorList>
    </citation>
    <scope>NUCLEOTIDE SEQUENCE</scope>
    <source>
        <strain evidence="2">NBRC 10035</strain>
    </source>
</reference>
<protein>
    <submittedName>
        <fullName evidence="2">Unnamed protein product</fullName>
    </submittedName>
</protein>
<accession>A0A9W6WF78</accession>
<evidence type="ECO:0000313" key="2">
    <source>
        <dbReference type="EMBL" id="GME67783.1"/>
    </source>
</evidence>
<proteinExistence type="inferred from homology"/>
<dbReference type="SMART" id="SM00268">
    <property type="entry name" value="ACTIN"/>
    <property type="match status" value="1"/>
</dbReference>
<dbReference type="Gene3D" id="3.30.420.40">
    <property type="match status" value="2"/>
</dbReference>
<dbReference type="InterPro" id="IPR043129">
    <property type="entry name" value="ATPase_NBD"/>
</dbReference>
<dbReference type="SUPFAM" id="SSF53067">
    <property type="entry name" value="Actin-like ATPase domain"/>
    <property type="match status" value="2"/>
</dbReference>
<dbReference type="Gene3D" id="3.90.640.10">
    <property type="entry name" value="Actin, Chain A, domain 4"/>
    <property type="match status" value="1"/>
</dbReference>
<keyword evidence="3" id="KW-1185">Reference proteome</keyword>
<evidence type="ECO:0000313" key="3">
    <source>
        <dbReference type="Proteomes" id="UP001165120"/>
    </source>
</evidence>